<dbReference type="GO" id="GO:0035615">
    <property type="term" value="F:clathrin adaptor activity"/>
    <property type="evidence" value="ECO:0007669"/>
    <property type="project" value="InterPro"/>
</dbReference>
<evidence type="ECO:0000256" key="1">
    <source>
        <dbReference type="ARBA" id="ARBA00004184"/>
    </source>
</evidence>
<dbReference type="GeneID" id="94840310"/>
<feature type="domain" description="Clathrin/coatomer adaptor adaptin-like N-terminal" evidence="8">
    <location>
        <begin position="25"/>
        <end position="506"/>
    </location>
</feature>
<dbReference type="Proteomes" id="UP000179807">
    <property type="component" value="Unassembled WGS sequence"/>
</dbReference>
<keyword evidence="3 5" id="KW-0653">Protein transport</keyword>
<evidence type="ECO:0000313" key="9">
    <source>
        <dbReference type="EMBL" id="OHT04905.1"/>
    </source>
</evidence>
<keyword evidence="5" id="KW-0254">Endocytosis</keyword>
<keyword evidence="10" id="KW-1185">Reference proteome</keyword>
<dbReference type="PANTHER" id="PTHR22780">
    <property type="entry name" value="ADAPTIN, ALPHA/GAMMA/EPSILON"/>
    <property type="match status" value="1"/>
</dbReference>
<feature type="binding site" evidence="6">
    <location>
        <begin position="49"/>
        <end position="53"/>
    </location>
    <ligand>
        <name>a 1,2-diacyl-sn-glycero-3-phospho-(1D-myo-inositol-3,4,5-trisphosphate)</name>
        <dbReference type="ChEBI" id="CHEBI:57836"/>
    </ligand>
</feature>
<keyword evidence="2 5" id="KW-0813">Transport</keyword>
<dbReference type="EMBL" id="MLAK01000777">
    <property type="protein sequence ID" value="OHT04905.1"/>
    <property type="molecule type" value="Genomic_DNA"/>
</dbReference>
<name>A0A1J4K0F8_9EUKA</name>
<evidence type="ECO:0000256" key="5">
    <source>
        <dbReference type="PIRNR" id="PIRNR037091"/>
    </source>
</evidence>
<sequence length="941" mass="107134">MKIKGLIHFINEVNDSKASPCPYNRIQLELMKIKKSFLKKKMKMYSTKKCIAKLCYIELFGCHVTFGFQQIKSLLKSRDLSDNFFGWLATIILIGNDRNLIKELIPEMRRFLTSTGNEMGICFTLNAISAIECSELADSIGPSIADIVILPNVSEFARKKAILTLNRIYQISHQFPAIDRVTPKLPSLLASKSFGIRQCASSLVMTIVQNQAASINDVFPIIITQMNKIYVKNENPKEIIRDDVPCPFLVAKQLQILCSKSDWEDDEVSDMEKILNSLLDKFSKDNIPSLMVLYEAADMASSAPFSDSMVEKIITHLLSLILDKNSYMQVFALEKLTLIVHSIPHCASSVQPSLNVLLELVKKKDHYIDIRALNLLYAIANNENGLILVNKLLEFLPESPLYLRASLCLKIAVLVQSYEQNDLNCISTLLTLLKKGNNFENNKICRSIAQIVAQKPELQVHVTEEVYEMIKLLRQPQLSNIRLVSYLLGEYCENCEISTKEAIDLLFKFYDDIDDYSEGETNNFTESFDINSNYNNFIQFNNNYNSGFTNNNFIWNDYQIYNDDDYDKGRVKSTILTALFKFGSKLSINQTNSQSNTQNNNQNDGLNSNLNNELNNGQGCDKRNEILEFFRNRAGTSNFELAQRCQEYANILNLPENILSKLIIIPNSSLMNGQLTLNELFTSKINTTSNETISTEEYNSSIEQIYDPNINIFKEFENTDTGVLLANRNFIIRAAVRYEQPRLNMIINIENLRNDQISIDLFDIESTEELLFRIGDIPQNIEGGERSSIAVDFVMMEMTDKLPTLNVTINKTENASSPLPVFFNKWMTQFEVDKDSFFSRWATITDNELTGIVQLMIPDGDVMKETAKIMKKSLGLDPFDFDIPQNNLISAGAFKCFKVNIGVLLRFVYDEENLNLTLQVKANVKSAIKYICDIAHKAFLS</sequence>
<evidence type="ECO:0000256" key="4">
    <source>
        <dbReference type="ARBA" id="ARBA00023136"/>
    </source>
</evidence>
<evidence type="ECO:0000256" key="2">
    <source>
        <dbReference type="ARBA" id="ARBA00022448"/>
    </source>
</evidence>
<evidence type="ECO:0000256" key="7">
    <source>
        <dbReference type="SAM" id="MobiDB-lite"/>
    </source>
</evidence>
<comment type="subcellular location">
    <subcellularLocation>
        <location evidence="1">Endomembrane system</location>
        <topology evidence="1">Peripheral membrane protein</topology>
    </subcellularLocation>
    <subcellularLocation>
        <location evidence="5">Membrane</location>
        <location evidence="5">Coated pit</location>
    </subcellularLocation>
</comment>
<evidence type="ECO:0000313" key="10">
    <source>
        <dbReference type="Proteomes" id="UP000179807"/>
    </source>
</evidence>
<dbReference type="InterPro" id="IPR012295">
    <property type="entry name" value="TBP_dom_sf"/>
</dbReference>
<dbReference type="InterPro" id="IPR016024">
    <property type="entry name" value="ARM-type_fold"/>
</dbReference>
<evidence type="ECO:0000259" key="8">
    <source>
        <dbReference type="Pfam" id="PF01602"/>
    </source>
</evidence>
<dbReference type="RefSeq" id="XP_068358041.1">
    <property type="nucleotide sequence ID" value="XM_068505606.1"/>
</dbReference>
<dbReference type="Pfam" id="PF01602">
    <property type="entry name" value="Adaptin_N"/>
    <property type="match status" value="1"/>
</dbReference>
<feature type="binding site" evidence="6">
    <location>
        <position position="45"/>
    </location>
    <ligand>
        <name>a 1,2-diacyl-sn-glycero-3-phospho-(1D-myo-inositol-3,4,5-trisphosphate)</name>
        <dbReference type="ChEBI" id="CHEBI:57836"/>
    </ligand>
</feature>
<gene>
    <name evidence="9" type="ORF">TRFO_27525</name>
</gene>
<dbReference type="InterPro" id="IPR011989">
    <property type="entry name" value="ARM-like"/>
</dbReference>
<dbReference type="OrthoDB" id="28053at2759"/>
<reference evidence="9" key="1">
    <citation type="submission" date="2016-10" db="EMBL/GenBank/DDBJ databases">
        <authorList>
            <person name="Benchimol M."/>
            <person name="Almeida L.G."/>
            <person name="Vasconcelos A.T."/>
            <person name="Perreira-Neves A."/>
            <person name="Rosa I.A."/>
            <person name="Tasca T."/>
            <person name="Bogo M.R."/>
            <person name="de Souza W."/>
        </authorList>
    </citation>
    <scope>NUCLEOTIDE SEQUENCE [LARGE SCALE GENOMIC DNA]</scope>
    <source>
        <strain evidence="9">K</strain>
    </source>
</reference>
<dbReference type="PIRSF" id="PIRSF037091">
    <property type="entry name" value="AP2_complex_alpha"/>
    <property type="match status" value="1"/>
</dbReference>
<comment type="similarity">
    <text evidence="5">Belongs to the adaptor complexes large subunit family.</text>
</comment>
<evidence type="ECO:0000256" key="3">
    <source>
        <dbReference type="ARBA" id="ARBA00022927"/>
    </source>
</evidence>
<dbReference type="GO" id="GO:0072583">
    <property type="term" value="P:clathrin-dependent endocytosis"/>
    <property type="evidence" value="ECO:0007669"/>
    <property type="project" value="InterPro"/>
</dbReference>
<dbReference type="InterPro" id="IPR017104">
    <property type="entry name" value="AP2_complex_asu"/>
</dbReference>
<dbReference type="Gene3D" id="3.30.310.10">
    <property type="entry name" value="TATA-Binding Protein"/>
    <property type="match status" value="1"/>
</dbReference>
<feature type="region of interest" description="Disordered" evidence="7">
    <location>
        <begin position="591"/>
        <end position="617"/>
    </location>
</feature>
<dbReference type="VEuPathDB" id="TrichDB:TRFO_27525"/>
<dbReference type="InterPro" id="IPR050840">
    <property type="entry name" value="Adaptor_Complx_Large_Subunit"/>
</dbReference>
<evidence type="ECO:0000256" key="6">
    <source>
        <dbReference type="PIRSR" id="PIRSR037091-1"/>
    </source>
</evidence>
<accession>A0A1J4K0F8</accession>
<dbReference type="Gene3D" id="2.60.40.1230">
    <property type="match status" value="1"/>
</dbReference>
<dbReference type="InterPro" id="IPR009028">
    <property type="entry name" value="Coatomer/calthrin_app_sub_C"/>
</dbReference>
<organism evidence="9 10">
    <name type="scientific">Tritrichomonas foetus</name>
    <dbReference type="NCBI Taxonomy" id="1144522"/>
    <lineage>
        <taxon>Eukaryota</taxon>
        <taxon>Metamonada</taxon>
        <taxon>Parabasalia</taxon>
        <taxon>Tritrichomonadida</taxon>
        <taxon>Tritrichomonadidae</taxon>
        <taxon>Tritrichomonas</taxon>
    </lineage>
</organism>
<protein>
    <recommendedName>
        <fullName evidence="5">AP-2 complex subunit alpha</fullName>
    </recommendedName>
</protein>
<keyword evidence="4 5" id="KW-0472">Membrane</keyword>
<proteinExistence type="inferred from homology"/>
<dbReference type="GO" id="GO:0030122">
    <property type="term" value="C:AP-2 adaptor complex"/>
    <property type="evidence" value="ECO:0007669"/>
    <property type="project" value="InterPro"/>
</dbReference>
<dbReference type="SUPFAM" id="SSF48371">
    <property type="entry name" value="ARM repeat"/>
    <property type="match status" value="1"/>
</dbReference>
<dbReference type="AlphaFoldDB" id="A0A1J4K0F8"/>
<dbReference type="SUPFAM" id="SSF55711">
    <property type="entry name" value="Subdomain of clathrin and coatomer appendage domain"/>
    <property type="match status" value="1"/>
</dbReference>
<keyword evidence="5" id="KW-0168">Coated pit</keyword>
<comment type="function">
    <text evidence="5">Adaptins are components of the adaptor complexes which link clathrin to receptors in coated vesicles. Clathrin-associated protein complexes are believed to interact with the cytoplasmic tails of membrane proteins, leading to their selection and concentration.</text>
</comment>
<dbReference type="InterPro" id="IPR002553">
    <property type="entry name" value="Clathrin/coatomer_adapt-like_N"/>
</dbReference>
<dbReference type="Gene3D" id="1.25.10.10">
    <property type="entry name" value="Leucine-rich Repeat Variant"/>
    <property type="match status" value="1"/>
</dbReference>
<dbReference type="GO" id="GO:0006886">
    <property type="term" value="P:intracellular protein transport"/>
    <property type="evidence" value="ECO:0007669"/>
    <property type="project" value="UniProtKB-UniRule"/>
</dbReference>
<comment type="caution">
    <text evidence="9">The sequence shown here is derived from an EMBL/GenBank/DDBJ whole genome shotgun (WGS) entry which is preliminary data.</text>
</comment>